<accession>A0A166RNV3</accession>
<dbReference type="Gene3D" id="3.40.220.10">
    <property type="entry name" value="Leucine Aminopeptidase, subunit E, domain 1"/>
    <property type="match status" value="1"/>
</dbReference>
<dbReference type="InterPro" id="IPR019261">
    <property type="entry name" value="PARG_cat_microbial"/>
</dbReference>
<dbReference type="PANTHER" id="PTHR35596:SF1">
    <property type="entry name" value="MICROBIAL-TYPE PARG CATALYTIC DOMAIN-CONTAINING PROTEIN"/>
    <property type="match status" value="1"/>
</dbReference>
<dbReference type="PANTHER" id="PTHR35596">
    <property type="entry name" value="DUF2263 DOMAIN-CONTAINING PROTEIN"/>
    <property type="match status" value="1"/>
</dbReference>
<feature type="domain" description="Microbial-type PARG catalytic" evidence="2">
    <location>
        <begin position="101"/>
        <end position="176"/>
    </location>
</feature>
<protein>
    <recommendedName>
        <fullName evidence="2">Microbial-type PARG catalytic domain-containing protein</fullName>
    </recommendedName>
</protein>
<organism evidence="3">
    <name type="scientific">Athelia psychrophila</name>
    <dbReference type="NCBI Taxonomy" id="1759441"/>
    <lineage>
        <taxon>Eukaryota</taxon>
        <taxon>Fungi</taxon>
        <taxon>Dikarya</taxon>
        <taxon>Basidiomycota</taxon>
        <taxon>Agaricomycotina</taxon>
        <taxon>Agaricomycetes</taxon>
        <taxon>Agaricomycetidae</taxon>
        <taxon>Atheliales</taxon>
        <taxon>Atheliaceae</taxon>
        <taxon>Athelia</taxon>
    </lineage>
</organism>
<dbReference type="NCBIfam" id="TIGR02452">
    <property type="entry name" value="TIGR02452 family protein"/>
    <property type="match status" value="1"/>
</dbReference>
<reference evidence="3" key="1">
    <citation type="journal article" date="2016" name="Mol. Biol. Evol.">
        <title>Comparative Genomics of Early-Diverging Mushroom-Forming Fungi Provides Insights into the Origins of Lignocellulose Decay Capabilities.</title>
        <authorList>
            <person name="Nagy L.G."/>
            <person name="Riley R."/>
            <person name="Tritt A."/>
            <person name="Adam C."/>
            <person name="Daum C."/>
            <person name="Floudas D."/>
            <person name="Sun H."/>
            <person name="Yadav J.S."/>
            <person name="Pangilinan J."/>
            <person name="Larsson K.H."/>
            <person name="Matsuura K."/>
            <person name="Barry K."/>
            <person name="Labutti K."/>
            <person name="Kuo R."/>
            <person name="Ohm R.A."/>
            <person name="Bhattacharya S.S."/>
            <person name="Shirouzu T."/>
            <person name="Yoshinaga Y."/>
            <person name="Martin F.M."/>
            <person name="Grigoriev I.V."/>
            <person name="Hibbett D.S."/>
        </authorList>
    </citation>
    <scope>NUCLEOTIDE SEQUENCE [LARGE SCALE GENOMIC DNA]</scope>
    <source>
        <strain evidence="3">CBS 109695</strain>
    </source>
</reference>
<dbReference type="SUPFAM" id="SSF101447">
    <property type="entry name" value="Formin homology 2 domain (FH2 domain)"/>
    <property type="match status" value="1"/>
</dbReference>
<feature type="region of interest" description="Disordered" evidence="1">
    <location>
        <begin position="76"/>
        <end position="97"/>
    </location>
</feature>
<feature type="compositionally biased region" description="Pro residues" evidence="1">
    <location>
        <begin position="82"/>
        <end position="96"/>
    </location>
</feature>
<dbReference type="EMBL" id="KV417503">
    <property type="protein sequence ID" value="KZP28482.1"/>
    <property type="molecule type" value="Genomic_DNA"/>
</dbReference>
<dbReference type="InterPro" id="IPR012664">
    <property type="entry name" value="CHP02452"/>
</dbReference>
<proteinExistence type="predicted"/>
<evidence type="ECO:0000313" key="3">
    <source>
        <dbReference type="EMBL" id="KZP28482.1"/>
    </source>
</evidence>
<sequence length="232" mass="24470">MTSKGEAYAQKRARLKKLAEQTLQALEDGSYTLPTSAVPRNLAVKINHTEAGTRHYAPDDTALSARSTSTSALARPAYPMCTLPPPPPPPPPPPTSPNLATENIGVLNFASATKPGGGFLTGAQAQEESLARSSTLYRSLTAAPAQAFYAAHNRNSRGEYYTHAMALSPGVVFFRDDAGGWTEPVEADVLTSAAVNAGAARNTLHGRVAGRGGLRSKVSSLWRGELMGVLQE</sequence>
<dbReference type="Pfam" id="PF10021">
    <property type="entry name" value="PARG_cat_microb"/>
    <property type="match status" value="1"/>
</dbReference>
<dbReference type="AlphaFoldDB" id="A0A166RNV3"/>
<dbReference type="STRING" id="436010.A0A166RNV3"/>
<dbReference type="OrthoDB" id="9985428at2759"/>
<evidence type="ECO:0000259" key="2">
    <source>
        <dbReference type="Pfam" id="PF10021"/>
    </source>
</evidence>
<dbReference type="PIRSF" id="PIRSF014899">
    <property type="entry name" value="UCP014899"/>
    <property type="match status" value="1"/>
</dbReference>
<evidence type="ECO:0000256" key="1">
    <source>
        <dbReference type="SAM" id="MobiDB-lite"/>
    </source>
</evidence>
<name>A0A166RNV3_9AGAM</name>
<dbReference type="InterPro" id="IPR043472">
    <property type="entry name" value="Macro_dom-like"/>
</dbReference>
<gene>
    <name evidence="3" type="ORF">FIBSPDRAFT_852625</name>
</gene>